<evidence type="ECO:0000313" key="7">
    <source>
        <dbReference type="EMBL" id="KYH14255.1"/>
    </source>
</evidence>
<evidence type="ECO:0000256" key="1">
    <source>
        <dbReference type="ARBA" id="ARBA00008683"/>
    </source>
</evidence>
<evidence type="ECO:0000256" key="2">
    <source>
        <dbReference type="ARBA" id="ARBA00022670"/>
    </source>
</evidence>
<protein>
    <submittedName>
        <fullName evidence="7">Signal peptide peptidase SppA</fullName>
    </submittedName>
</protein>
<name>A0A151A4U6_9STAP</name>
<dbReference type="Proteomes" id="UP000075418">
    <property type="component" value="Unassembled WGS sequence"/>
</dbReference>
<dbReference type="GO" id="GO:0006508">
    <property type="term" value="P:proteolysis"/>
    <property type="evidence" value="ECO:0007669"/>
    <property type="project" value="UniProtKB-KW"/>
</dbReference>
<sequence length="330" mass="35731">MSKKRVIAIILAVVVILGGITVSSISAIVSSFISNSSSSSGDPFTEKTEQQGSSSKRIAHLTLNGEISDESDGGLFGGSGYDHDAFMKQLDNVKKDKSVKGVLLTINSPGGGTYPSDEIYNKIKQIKKKGKKVYVHMESLAASGGYYVSAPADKIYAGPQSMVGSIGVIMSNVDYSGLQKKLGVKENVIKSGAHKDILSSSRPMTSDEKNILQSMLNDSFDRFVNIVKDGRHMSEKKVRKLADGRVYSAQQAKENGLIDNIGYQNEAISALKKDIHAKNAEVFEYSDSGNILSTIFSAKSTVKQFRSDIKDIKSVITNDSKAKPMYLYEG</sequence>
<dbReference type="RefSeq" id="WP_061854440.1">
    <property type="nucleotide sequence ID" value="NZ_LUGM01000002.1"/>
</dbReference>
<dbReference type="NCBIfam" id="TIGR00706">
    <property type="entry name" value="SppA_dom"/>
    <property type="match status" value="1"/>
</dbReference>
<reference evidence="7 8" key="1">
    <citation type="submission" date="2016-02" db="EMBL/GenBank/DDBJ databases">
        <title>Draft genome sequence of hydrocarbon degrading Staphylococcus saprophyticus Strain CNV2, isolated from crude-oil contaminated soil from Noonmati Oil Refinery, Guwahati, Assam, India.</title>
        <authorList>
            <person name="Mukherjee A."/>
            <person name="Chettri B."/>
            <person name="Langpoklakpam J."/>
            <person name="Singh A.K."/>
            <person name="Chattopadhyay D.J."/>
        </authorList>
    </citation>
    <scope>NUCLEOTIDE SEQUENCE [LARGE SCALE GENOMIC DNA]</scope>
    <source>
        <strain evidence="7 8">CNV2</strain>
    </source>
</reference>
<dbReference type="PANTHER" id="PTHR42987">
    <property type="entry name" value="PEPTIDASE S49"/>
    <property type="match status" value="1"/>
</dbReference>
<dbReference type="GO" id="GO:0008236">
    <property type="term" value="F:serine-type peptidase activity"/>
    <property type="evidence" value="ECO:0007669"/>
    <property type="project" value="UniProtKB-KW"/>
</dbReference>
<keyword evidence="3" id="KW-0378">Hydrolase</keyword>
<feature type="region of interest" description="Disordered" evidence="5">
    <location>
        <begin position="34"/>
        <end position="56"/>
    </location>
</feature>
<keyword evidence="2" id="KW-0645">Protease</keyword>
<dbReference type="InterPro" id="IPR004635">
    <property type="entry name" value="Pept_S49_SppA"/>
</dbReference>
<dbReference type="SUPFAM" id="SSF52096">
    <property type="entry name" value="ClpP/crotonase"/>
    <property type="match status" value="1"/>
</dbReference>
<evidence type="ECO:0000313" key="8">
    <source>
        <dbReference type="Proteomes" id="UP000075418"/>
    </source>
</evidence>
<gene>
    <name evidence="7" type="ORF">A0131_05620</name>
</gene>
<dbReference type="InterPro" id="IPR047272">
    <property type="entry name" value="S49_SppA_C"/>
</dbReference>
<accession>A0A151A4U6</accession>
<dbReference type="AlphaFoldDB" id="A0A151A4U6"/>
<organism evidence="7 8">
    <name type="scientific">Staphylococcus kloosii</name>
    <dbReference type="NCBI Taxonomy" id="29384"/>
    <lineage>
        <taxon>Bacteria</taxon>
        <taxon>Bacillati</taxon>
        <taxon>Bacillota</taxon>
        <taxon>Bacilli</taxon>
        <taxon>Bacillales</taxon>
        <taxon>Staphylococcaceae</taxon>
        <taxon>Staphylococcus</taxon>
    </lineage>
</organism>
<evidence type="ECO:0000256" key="3">
    <source>
        <dbReference type="ARBA" id="ARBA00022801"/>
    </source>
</evidence>
<dbReference type="Pfam" id="PF01343">
    <property type="entry name" value="Peptidase_S49"/>
    <property type="match status" value="1"/>
</dbReference>
<dbReference type="CDD" id="cd07023">
    <property type="entry name" value="S49_Sppa_N_C"/>
    <property type="match status" value="1"/>
</dbReference>
<dbReference type="PANTHER" id="PTHR42987:SF7">
    <property type="entry name" value="SIGNAL PEPTIDE PEPTIDASE SPPA-RELATED"/>
    <property type="match status" value="1"/>
</dbReference>
<proteinExistence type="inferred from homology"/>
<comment type="caution">
    <text evidence="7">The sequence shown here is derived from an EMBL/GenBank/DDBJ whole genome shotgun (WGS) entry which is preliminary data.</text>
</comment>
<feature type="domain" description="Peptidase S49" evidence="6">
    <location>
        <begin position="126"/>
        <end position="275"/>
    </location>
</feature>
<dbReference type="EMBL" id="LUGM01000002">
    <property type="protein sequence ID" value="KYH14255.1"/>
    <property type="molecule type" value="Genomic_DNA"/>
</dbReference>
<dbReference type="InterPro" id="IPR029045">
    <property type="entry name" value="ClpP/crotonase-like_dom_sf"/>
</dbReference>
<evidence type="ECO:0000256" key="5">
    <source>
        <dbReference type="SAM" id="MobiDB-lite"/>
    </source>
</evidence>
<evidence type="ECO:0000259" key="6">
    <source>
        <dbReference type="Pfam" id="PF01343"/>
    </source>
</evidence>
<keyword evidence="4" id="KW-0720">Serine protease</keyword>
<dbReference type="InterPro" id="IPR002142">
    <property type="entry name" value="Peptidase_S49"/>
</dbReference>
<dbReference type="Gene3D" id="3.90.226.10">
    <property type="entry name" value="2-enoyl-CoA Hydratase, Chain A, domain 1"/>
    <property type="match status" value="2"/>
</dbReference>
<comment type="similarity">
    <text evidence="1">Belongs to the peptidase S49 family.</text>
</comment>
<evidence type="ECO:0000256" key="4">
    <source>
        <dbReference type="ARBA" id="ARBA00022825"/>
    </source>
</evidence>